<comment type="caution">
    <text evidence="1">The sequence shown here is derived from an EMBL/GenBank/DDBJ whole genome shotgun (WGS) entry which is preliminary data.</text>
</comment>
<sequence length="63" mass="7212">MSLQEILAEVESLNSSELLVLNRKIRERFERQQVTVGEVAGDLLEGVDDLPGDLNSNLIRFRW</sequence>
<reference evidence="1 2" key="1">
    <citation type="journal article" date="2011" name="J. Bacteriol.">
        <title>Genome sequence of Chthoniobacter flavus Ellin428, an aerobic heterotrophic soil bacterium.</title>
        <authorList>
            <person name="Kant R."/>
            <person name="van Passel M.W."/>
            <person name="Palva A."/>
            <person name="Lucas S."/>
            <person name="Lapidus A."/>
            <person name="Glavina Del Rio T."/>
            <person name="Dalin E."/>
            <person name="Tice H."/>
            <person name="Bruce D."/>
            <person name="Goodwin L."/>
            <person name="Pitluck S."/>
            <person name="Larimer F.W."/>
            <person name="Land M.L."/>
            <person name="Hauser L."/>
            <person name="Sangwan P."/>
            <person name="de Vos W.M."/>
            <person name="Janssen P.H."/>
            <person name="Smidt H."/>
        </authorList>
    </citation>
    <scope>NUCLEOTIDE SEQUENCE [LARGE SCALE GENOMIC DNA]</scope>
    <source>
        <strain evidence="1 2">Ellin428</strain>
    </source>
</reference>
<name>B4D1V0_9BACT</name>
<proteinExistence type="predicted"/>
<protein>
    <submittedName>
        <fullName evidence="1">Uncharacterized protein</fullName>
    </submittedName>
</protein>
<accession>B4D1V0</accession>
<evidence type="ECO:0000313" key="1">
    <source>
        <dbReference type="EMBL" id="EDY19712.1"/>
    </source>
</evidence>
<dbReference type="Proteomes" id="UP000005824">
    <property type="component" value="Unassembled WGS sequence"/>
</dbReference>
<dbReference type="InParanoid" id="B4D1V0"/>
<keyword evidence="2" id="KW-1185">Reference proteome</keyword>
<evidence type="ECO:0000313" key="2">
    <source>
        <dbReference type="Proteomes" id="UP000005824"/>
    </source>
</evidence>
<dbReference type="RefSeq" id="WP_006980213.1">
    <property type="nucleotide sequence ID" value="NZ_ABVL01000007.1"/>
</dbReference>
<dbReference type="STRING" id="497964.CfE428DRAFT_2888"/>
<dbReference type="EMBL" id="ABVL01000007">
    <property type="protein sequence ID" value="EDY19712.1"/>
    <property type="molecule type" value="Genomic_DNA"/>
</dbReference>
<dbReference type="AlphaFoldDB" id="B4D1V0"/>
<organism evidence="1 2">
    <name type="scientific">Chthoniobacter flavus Ellin428</name>
    <dbReference type="NCBI Taxonomy" id="497964"/>
    <lineage>
        <taxon>Bacteria</taxon>
        <taxon>Pseudomonadati</taxon>
        <taxon>Verrucomicrobiota</taxon>
        <taxon>Spartobacteria</taxon>
        <taxon>Chthoniobacterales</taxon>
        <taxon>Chthoniobacteraceae</taxon>
        <taxon>Chthoniobacter</taxon>
    </lineage>
</organism>
<gene>
    <name evidence="1" type="ORF">CfE428DRAFT_2888</name>
</gene>